<evidence type="ECO:0000256" key="1">
    <source>
        <dbReference type="SAM" id="SignalP"/>
    </source>
</evidence>
<evidence type="ECO:0000313" key="2">
    <source>
        <dbReference type="EMBL" id="PIZ17564.1"/>
    </source>
</evidence>
<sequence length="687" mass="75659">MYRKPSNVIRRTSYVFAAIAGIWMLATGACFSQETTAIKPETAVFQAGDTEQMRSETAAAFVQDTAQIKTALDTATVQATAVLETASVVDTHITMQEQKTTAAVMDLEAQEGVSAGVAKSLSDYLRVQLINTQKFDIVTRENVEDLLKEQKLQLSGCTSNECVVQVGQLLGVRKMFAGVVTKIGVTYVITLKIIDVESGKIGTAETEECAKCEEDTLLVSVRNIANKIAGLPAKEGVNIQSVVDTAAAQQQAVIAAVMDLEAKDVSLADTAFVLSDHLRSQIESAKKYKVLARGDMQEILRGKSFQLAGCISLECILEAGRLLNAKKMFAGSLEKTGETSVITLQLIDVQSGLVEKEETEQCTGTSGDSLRISARNIAYRISGLDYAQIVERAAGVTAAKETVPPVIPAYIPPLRAGLSLMPTAYVRMSPKHDWETGFNADFLFNFYIGEIFGYANKQPSFFTPYRIFMFGADVKYSFAKPILEEFTHFLLLLFGGEQSLPMPPLRPELQEQLGGSSLFIRRLPLEFDKKDWMPTIAFGTRGWLFKSMGESFDLMELSGAPWIMDFYAVGSKQVGDFGFHFGYLYGSFLNSFLKEIHYADRTNQGQLSKNWSIGSDSHALFVGFDMNVPWGTKKFAIEASFPLFTPDTFLINTSLGLWGFDLAFLKAPSGFSVIGYWSFRSNMLTFF</sequence>
<dbReference type="Pfam" id="PF03783">
    <property type="entry name" value="CsgG"/>
    <property type="match status" value="1"/>
</dbReference>
<dbReference type="EMBL" id="PFMR01000106">
    <property type="protein sequence ID" value="PIZ17564.1"/>
    <property type="molecule type" value="Genomic_DNA"/>
</dbReference>
<comment type="caution">
    <text evidence="2">The sequence shown here is derived from an EMBL/GenBank/DDBJ whole genome shotgun (WGS) entry which is preliminary data.</text>
</comment>
<dbReference type="AlphaFoldDB" id="A0A2M7SDJ5"/>
<proteinExistence type="predicted"/>
<name>A0A2M7SDJ5_9BACT</name>
<evidence type="ECO:0000313" key="3">
    <source>
        <dbReference type="Proteomes" id="UP000229307"/>
    </source>
</evidence>
<gene>
    <name evidence="2" type="ORF">COY52_04110</name>
</gene>
<dbReference type="Proteomes" id="UP000229307">
    <property type="component" value="Unassembled WGS sequence"/>
</dbReference>
<evidence type="ECO:0008006" key="4">
    <source>
        <dbReference type="Google" id="ProtNLM"/>
    </source>
</evidence>
<accession>A0A2M7SDJ5</accession>
<reference evidence="3" key="1">
    <citation type="submission" date="2017-09" db="EMBL/GenBank/DDBJ databases">
        <title>Depth-based differentiation of microbial function through sediment-hosted aquifers and enrichment of novel symbionts in the deep terrestrial subsurface.</title>
        <authorList>
            <person name="Probst A.J."/>
            <person name="Ladd B."/>
            <person name="Jarett J.K."/>
            <person name="Geller-Mcgrath D.E."/>
            <person name="Sieber C.M.K."/>
            <person name="Emerson J.B."/>
            <person name="Anantharaman K."/>
            <person name="Thomas B.C."/>
            <person name="Malmstrom R."/>
            <person name="Stieglmeier M."/>
            <person name="Klingl A."/>
            <person name="Woyke T."/>
            <person name="Ryan C.M."/>
            <person name="Banfield J.F."/>
        </authorList>
    </citation>
    <scope>NUCLEOTIDE SEQUENCE [LARGE SCALE GENOMIC DNA]</scope>
</reference>
<dbReference type="PROSITE" id="PS51257">
    <property type="entry name" value="PROKAR_LIPOPROTEIN"/>
    <property type="match status" value="1"/>
</dbReference>
<feature type="signal peptide" evidence="1">
    <location>
        <begin position="1"/>
        <end position="32"/>
    </location>
</feature>
<feature type="chain" id="PRO_5014650141" description="Curli production assembly/transport component CsgG" evidence="1">
    <location>
        <begin position="33"/>
        <end position="687"/>
    </location>
</feature>
<dbReference type="GO" id="GO:0030288">
    <property type="term" value="C:outer membrane-bounded periplasmic space"/>
    <property type="evidence" value="ECO:0007669"/>
    <property type="project" value="InterPro"/>
</dbReference>
<dbReference type="Gene3D" id="3.40.50.10610">
    <property type="entry name" value="ABC-type transport auxiliary lipoprotein component"/>
    <property type="match status" value="2"/>
</dbReference>
<organism evidence="2 3">
    <name type="scientific">Candidatus Desantisbacteria bacterium CG_4_10_14_0_8_um_filter_48_22</name>
    <dbReference type="NCBI Taxonomy" id="1974543"/>
    <lineage>
        <taxon>Bacteria</taxon>
        <taxon>Candidatus Desantisiibacteriota</taxon>
    </lineage>
</organism>
<keyword evidence="1" id="KW-0732">Signal</keyword>
<dbReference type="InterPro" id="IPR005534">
    <property type="entry name" value="Curli_assmbl/transp-comp_CsgG"/>
</dbReference>
<protein>
    <recommendedName>
        <fullName evidence="4">Curli production assembly/transport component CsgG</fullName>
    </recommendedName>
</protein>